<evidence type="ECO:0008006" key="4">
    <source>
        <dbReference type="Google" id="ProtNLM"/>
    </source>
</evidence>
<keyword evidence="3" id="KW-1185">Reference proteome</keyword>
<sequence length="149" mass="15800">MKKSLTVAGVACVALLMGATTATAGTADAPESAAPAAAPQAAAAGCHLRVYTPWKENISSTGRSDHARGKYATVNNCSGWYNAALLQYHRWHGWTRVAGTEWVGNRSTSYLQWKCQGKGTFTYRTKGSVRGGSPARVASATSAERRFAC</sequence>
<dbReference type="RefSeq" id="WP_264246562.1">
    <property type="nucleotide sequence ID" value="NZ_CP107567.1"/>
</dbReference>
<accession>A0ABY6IAJ7</accession>
<evidence type="ECO:0000313" key="2">
    <source>
        <dbReference type="EMBL" id="UYQ63876.1"/>
    </source>
</evidence>
<name>A0ABY6IAJ7_STRPE</name>
<keyword evidence="1" id="KW-0732">Signal</keyword>
<evidence type="ECO:0000313" key="3">
    <source>
        <dbReference type="Proteomes" id="UP001163878"/>
    </source>
</evidence>
<feature type="signal peptide" evidence="1">
    <location>
        <begin position="1"/>
        <end position="24"/>
    </location>
</feature>
<dbReference type="EMBL" id="CP107567">
    <property type="protein sequence ID" value="UYQ63876.1"/>
    <property type="molecule type" value="Genomic_DNA"/>
</dbReference>
<organism evidence="2 3">
    <name type="scientific">Streptomyces peucetius</name>
    <dbReference type="NCBI Taxonomy" id="1950"/>
    <lineage>
        <taxon>Bacteria</taxon>
        <taxon>Bacillati</taxon>
        <taxon>Actinomycetota</taxon>
        <taxon>Actinomycetes</taxon>
        <taxon>Kitasatosporales</taxon>
        <taxon>Streptomycetaceae</taxon>
        <taxon>Streptomyces</taxon>
    </lineage>
</organism>
<proteinExistence type="predicted"/>
<evidence type="ECO:0000256" key="1">
    <source>
        <dbReference type="SAM" id="SignalP"/>
    </source>
</evidence>
<dbReference type="Proteomes" id="UP001163878">
    <property type="component" value="Chromosome"/>
</dbReference>
<protein>
    <recommendedName>
        <fullName evidence="4">Secreted protein</fullName>
    </recommendedName>
</protein>
<reference evidence="2" key="1">
    <citation type="submission" date="2022-10" db="EMBL/GenBank/DDBJ databases">
        <title>Cytochrome P450 Catalyzes Benzene Ring Formation in the Biosynthesis of Trialkyl-Substituted Aromatic Polyketides.</title>
        <authorList>
            <person name="Zhao E."/>
            <person name="Ge H."/>
        </authorList>
    </citation>
    <scope>NUCLEOTIDE SEQUENCE</scope>
    <source>
        <strain evidence="2">NA0869</strain>
    </source>
</reference>
<gene>
    <name evidence="2" type="ORF">OGH68_22050</name>
</gene>
<feature type="chain" id="PRO_5046054531" description="Secreted protein" evidence="1">
    <location>
        <begin position="25"/>
        <end position="149"/>
    </location>
</feature>